<evidence type="ECO:0000313" key="4">
    <source>
        <dbReference type="EMBL" id="ETO91597.1"/>
    </source>
</evidence>
<evidence type="ECO:0000256" key="1">
    <source>
        <dbReference type="PROSITE-ProRule" id="PRU00285"/>
    </source>
</evidence>
<accession>W2V1R2</accession>
<dbReference type="STRING" id="1401685.P857_45"/>
<keyword evidence="4" id="KW-0346">Stress response</keyword>
<comment type="caution">
    <text evidence="4">The sequence shown here is derived from an EMBL/GenBank/DDBJ whole genome shotgun (WGS) entry which is preliminary data.</text>
</comment>
<dbReference type="PROSITE" id="PS01031">
    <property type="entry name" value="SHSP"/>
    <property type="match status" value="1"/>
</dbReference>
<dbReference type="EMBL" id="AXCJ01000002">
    <property type="protein sequence ID" value="ETO91597.1"/>
    <property type="molecule type" value="Genomic_DNA"/>
</dbReference>
<sequence length="143" mass="16557">MNTLSRNNNNHQVRTLKSGFDSLFDNFFDNFDVSFDNTTSKLKVNIAEDDQNYYVDAELPGITKENVSIDHTNDILTIRAEKKEEKKESNKIYHRLETSYGIFTRSVQVSNVDYNNIKAQFQDGILKITLPKKENNTTKITIE</sequence>
<dbReference type="AlphaFoldDB" id="W2V1R2"/>
<dbReference type="PANTHER" id="PTHR11527">
    <property type="entry name" value="HEAT-SHOCK PROTEIN 20 FAMILY MEMBER"/>
    <property type="match status" value="1"/>
</dbReference>
<feature type="domain" description="SHSP" evidence="3">
    <location>
        <begin position="33"/>
        <end position="143"/>
    </location>
</feature>
<dbReference type="InterPro" id="IPR008978">
    <property type="entry name" value="HSP20-like_chaperone"/>
</dbReference>
<dbReference type="InterPro" id="IPR031107">
    <property type="entry name" value="Small_HSP"/>
</dbReference>
<organism evidence="4 5">
    <name type="scientific">Candidatus Xenolissoclinum pacificiensis L6</name>
    <dbReference type="NCBI Taxonomy" id="1401685"/>
    <lineage>
        <taxon>Bacteria</taxon>
        <taxon>Pseudomonadati</taxon>
        <taxon>Pseudomonadota</taxon>
        <taxon>Alphaproteobacteria</taxon>
        <taxon>Rickettsiales</taxon>
        <taxon>Anaplasmataceae</taxon>
        <taxon>Candidatus Xenolissoclinum</taxon>
    </lineage>
</organism>
<dbReference type="Gene3D" id="2.60.40.790">
    <property type="match status" value="1"/>
</dbReference>
<evidence type="ECO:0000256" key="2">
    <source>
        <dbReference type="RuleBase" id="RU003616"/>
    </source>
</evidence>
<proteinExistence type="inferred from homology"/>
<comment type="similarity">
    <text evidence="1 2">Belongs to the small heat shock protein (HSP20) family.</text>
</comment>
<dbReference type="InterPro" id="IPR002068">
    <property type="entry name" value="A-crystallin/Hsp20_dom"/>
</dbReference>
<gene>
    <name evidence="4" type="primary">hsp18</name>
    <name evidence="4" type="ORF">P857_45</name>
</gene>
<evidence type="ECO:0000259" key="3">
    <source>
        <dbReference type="PROSITE" id="PS01031"/>
    </source>
</evidence>
<name>W2V1R2_9RICK</name>
<dbReference type="SUPFAM" id="SSF49764">
    <property type="entry name" value="HSP20-like chaperones"/>
    <property type="match status" value="1"/>
</dbReference>
<dbReference type="Proteomes" id="UP000018951">
    <property type="component" value="Unassembled WGS sequence"/>
</dbReference>
<protein>
    <submittedName>
        <fullName evidence="4">18 kDa heat shock protein</fullName>
    </submittedName>
</protein>
<dbReference type="Pfam" id="PF00011">
    <property type="entry name" value="HSP20"/>
    <property type="match status" value="1"/>
</dbReference>
<reference evidence="4 5" key="1">
    <citation type="journal article" date="2013" name="PLoS ONE">
        <title>Bacterial endosymbiosis in a chordate host: long-term co-evolution and conservation of secondary metabolism.</title>
        <authorList>
            <person name="Kwan J.C."/>
            <person name="Schmidt E.W."/>
        </authorList>
    </citation>
    <scope>NUCLEOTIDE SEQUENCE [LARGE SCALE GENOMIC DNA]</scope>
    <source>
        <strain evidence="5">L6</strain>
    </source>
</reference>
<evidence type="ECO:0000313" key="5">
    <source>
        <dbReference type="Proteomes" id="UP000018951"/>
    </source>
</evidence>
<keyword evidence="5" id="KW-1185">Reference proteome</keyword>